<keyword evidence="6" id="KW-0030">Aminoacyl-tRNA synthetase</keyword>
<evidence type="ECO:0000256" key="1">
    <source>
        <dbReference type="ARBA" id="ARBA00013169"/>
    </source>
</evidence>
<organism evidence="9 10">
    <name type="scientific">Caerostris extrusa</name>
    <name type="common">Bark spider</name>
    <name type="synonym">Caerostris bankana</name>
    <dbReference type="NCBI Taxonomy" id="172846"/>
    <lineage>
        <taxon>Eukaryota</taxon>
        <taxon>Metazoa</taxon>
        <taxon>Ecdysozoa</taxon>
        <taxon>Arthropoda</taxon>
        <taxon>Chelicerata</taxon>
        <taxon>Arachnida</taxon>
        <taxon>Araneae</taxon>
        <taxon>Araneomorphae</taxon>
        <taxon>Entelegynae</taxon>
        <taxon>Araneoidea</taxon>
        <taxon>Araneidae</taxon>
        <taxon>Caerostris</taxon>
    </lineage>
</organism>
<name>A0AAV4WJA0_CAEEX</name>
<feature type="domain" description="Methionyl/Valyl/Leucyl/Isoleucyl-tRNA synthetase anticodon-binding" evidence="8">
    <location>
        <begin position="54"/>
        <end position="206"/>
    </location>
</feature>
<dbReference type="EC" id="6.1.1.9" evidence="1"/>
<dbReference type="InterPro" id="IPR033705">
    <property type="entry name" value="Anticodon_Ia_Val"/>
</dbReference>
<evidence type="ECO:0000256" key="5">
    <source>
        <dbReference type="ARBA" id="ARBA00022917"/>
    </source>
</evidence>
<dbReference type="GO" id="GO:0005829">
    <property type="term" value="C:cytosol"/>
    <property type="evidence" value="ECO:0007669"/>
    <property type="project" value="TreeGrafter"/>
</dbReference>
<evidence type="ECO:0000313" key="10">
    <source>
        <dbReference type="Proteomes" id="UP001054945"/>
    </source>
</evidence>
<dbReference type="GO" id="GO:0005524">
    <property type="term" value="F:ATP binding"/>
    <property type="evidence" value="ECO:0007669"/>
    <property type="project" value="UniProtKB-KW"/>
</dbReference>
<evidence type="ECO:0000259" key="8">
    <source>
        <dbReference type="Pfam" id="PF08264"/>
    </source>
</evidence>
<dbReference type="SUPFAM" id="SSF47323">
    <property type="entry name" value="Anticodon-binding domain of a subclass of class I aminoacyl-tRNA synthetases"/>
    <property type="match status" value="1"/>
</dbReference>
<evidence type="ECO:0000256" key="4">
    <source>
        <dbReference type="ARBA" id="ARBA00022840"/>
    </source>
</evidence>
<evidence type="ECO:0000256" key="2">
    <source>
        <dbReference type="ARBA" id="ARBA00022598"/>
    </source>
</evidence>
<evidence type="ECO:0000313" key="9">
    <source>
        <dbReference type="EMBL" id="GIY82712.1"/>
    </source>
</evidence>
<keyword evidence="2 9" id="KW-0436">Ligase</keyword>
<comment type="caution">
    <text evidence="9">The sequence shown here is derived from an EMBL/GenBank/DDBJ whole genome shotgun (WGS) entry which is preliminary data.</text>
</comment>
<dbReference type="CDD" id="cd07962">
    <property type="entry name" value="Anticodon_Ia_Val"/>
    <property type="match status" value="1"/>
</dbReference>
<reference evidence="9 10" key="1">
    <citation type="submission" date="2021-06" db="EMBL/GenBank/DDBJ databases">
        <title>Caerostris extrusa draft genome.</title>
        <authorList>
            <person name="Kono N."/>
            <person name="Arakawa K."/>
        </authorList>
    </citation>
    <scope>NUCLEOTIDE SEQUENCE [LARGE SCALE GENOMIC DNA]</scope>
</reference>
<accession>A0AAV4WJA0</accession>
<keyword evidence="4" id="KW-0067">ATP-binding</keyword>
<evidence type="ECO:0000256" key="6">
    <source>
        <dbReference type="ARBA" id="ARBA00023146"/>
    </source>
</evidence>
<sequence>MLSANKHNFPNGIPECGTDGLRLSLLTHDIQDQRINIDVKSIQEVLNLNENNMDRWILSRLARLVAVSNTHFEAFNFHLTADAVRKFWVQNFCDIYLEYAKPALLESQERRLLVCRIMLTCIETFLKIISPMMPFLSEELYQRLFFMSNIEHHPSISLAKYPTADKYLGWRNAVLEADVLTVTDIISITRSLKSKHGVTRMKPAVVIAVEEENALEAMNPFSNLMVLLAKLESVTFHLTQGQEFFEQYPQDSWVFEKWDHGITVIMDIGEKPKPRKAIMVLKRWIKFDRICQS</sequence>
<keyword evidence="5" id="KW-0648">Protein biosynthesis</keyword>
<keyword evidence="3" id="KW-0547">Nucleotide-binding</keyword>
<dbReference type="PANTHER" id="PTHR11946:SF71">
    <property type="entry name" value="VALINE--TRNA LIGASE, MITOCHONDRIAL"/>
    <property type="match status" value="1"/>
</dbReference>
<dbReference type="InterPro" id="IPR009080">
    <property type="entry name" value="tRNAsynth_Ia_anticodon-bd"/>
</dbReference>
<dbReference type="AlphaFoldDB" id="A0AAV4WJA0"/>
<dbReference type="Gene3D" id="1.10.730.10">
    <property type="entry name" value="Isoleucyl-tRNA Synthetase, Domain 1"/>
    <property type="match status" value="1"/>
</dbReference>
<dbReference type="PANTHER" id="PTHR11946">
    <property type="entry name" value="VALYL-TRNA SYNTHETASES"/>
    <property type="match status" value="1"/>
</dbReference>
<dbReference type="InterPro" id="IPR013155">
    <property type="entry name" value="M/V/L/I-tRNA-synth_anticd-bd"/>
</dbReference>
<evidence type="ECO:0000256" key="3">
    <source>
        <dbReference type="ARBA" id="ARBA00022741"/>
    </source>
</evidence>
<gene>
    <name evidence="9" type="primary">VARS2</name>
    <name evidence="9" type="ORF">CEXT_526021</name>
</gene>
<dbReference type="GO" id="GO:0004832">
    <property type="term" value="F:valine-tRNA ligase activity"/>
    <property type="evidence" value="ECO:0007669"/>
    <property type="project" value="UniProtKB-EC"/>
</dbReference>
<dbReference type="Proteomes" id="UP001054945">
    <property type="component" value="Unassembled WGS sequence"/>
</dbReference>
<dbReference type="GO" id="GO:0006438">
    <property type="term" value="P:valyl-tRNA aminoacylation"/>
    <property type="evidence" value="ECO:0007669"/>
    <property type="project" value="InterPro"/>
</dbReference>
<evidence type="ECO:0000256" key="7">
    <source>
        <dbReference type="ARBA" id="ARBA00029936"/>
    </source>
</evidence>
<protein>
    <recommendedName>
        <fullName evidence="1">valine--tRNA ligase</fullName>
        <ecNumber evidence="1">6.1.1.9</ecNumber>
    </recommendedName>
    <alternativeName>
        <fullName evidence="7">Valyl-tRNA synthetase</fullName>
    </alternativeName>
</protein>
<dbReference type="InterPro" id="IPR002303">
    <property type="entry name" value="Valyl-tRNA_ligase"/>
</dbReference>
<proteinExistence type="predicted"/>
<dbReference type="EMBL" id="BPLR01016271">
    <property type="protein sequence ID" value="GIY82712.1"/>
    <property type="molecule type" value="Genomic_DNA"/>
</dbReference>
<dbReference type="Pfam" id="PF08264">
    <property type="entry name" value="Anticodon_1"/>
    <property type="match status" value="1"/>
</dbReference>
<keyword evidence="10" id="KW-1185">Reference proteome</keyword>